<keyword evidence="4" id="KW-1185">Reference proteome</keyword>
<reference evidence="3" key="3">
    <citation type="submission" date="2023-05" db="EMBL/GenBank/DDBJ databases">
        <authorList>
            <person name="Smith C.H."/>
        </authorList>
    </citation>
    <scope>NUCLEOTIDE SEQUENCE</scope>
    <source>
        <strain evidence="3">CHS0354</strain>
        <tissue evidence="3">Mantle</tissue>
    </source>
</reference>
<reference evidence="3" key="1">
    <citation type="journal article" date="2021" name="Genome Biol. Evol.">
        <title>A High-Quality Reference Genome for a Parasitic Bivalve with Doubly Uniparental Inheritance (Bivalvia: Unionida).</title>
        <authorList>
            <person name="Smith C.H."/>
        </authorList>
    </citation>
    <scope>NUCLEOTIDE SEQUENCE</scope>
    <source>
        <strain evidence="3">CHS0354</strain>
    </source>
</reference>
<keyword evidence="2" id="KW-0456">Lyase</keyword>
<accession>A0AAE0TED5</accession>
<dbReference type="Proteomes" id="UP001195483">
    <property type="component" value="Unassembled WGS sequence"/>
</dbReference>
<protein>
    <submittedName>
        <fullName evidence="3">Uncharacterized protein</fullName>
    </submittedName>
</protein>
<comment type="caution">
    <text evidence="3">The sequence shown here is derived from an EMBL/GenBank/DDBJ whole genome shotgun (WGS) entry which is preliminary data.</text>
</comment>
<dbReference type="GO" id="GO:0016831">
    <property type="term" value="F:carboxy-lyase activity"/>
    <property type="evidence" value="ECO:0007669"/>
    <property type="project" value="UniProtKB-KW"/>
</dbReference>
<dbReference type="SUPFAM" id="SSF52518">
    <property type="entry name" value="Thiamin diphosphate-binding fold (THDP-binding)"/>
    <property type="match status" value="1"/>
</dbReference>
<evidence type="ECO:0000313" key="4">
    <source>
        <dbReference type="Proteomes" id="UP001195483"/>
    </source>
</evidence>
<organism evidence="3 4">
    <name type="scientific">Potamilus streckersoni</name>
    <dbReference type="NCBI Taxonomy" id="2493646"/>
    <lineage>
        <taxon>Eukaryota</taxon>
        <taxon>Metazoa</taxon>
        <taxon>Spiralia</taxon>
        <taxon>Lophotrochozoa</taxon>
        <taxon>Mollusca</taxon>
        <taxon>Bivalvia</taxon>
        <taxon>Autobranchia</taxon>
        <taxon>Heteroconchia</taxon>
        <taxon>Palaeoheterodonta</taxon>
        <taxon>Unionida</taxon>
        <taxon>Unionoidea</taxon>
        <taxon>Unionidae</taxon>
        <taxon>Ambleminae</taxon>
        <taxon>Lampsilini</taxon>
        <taxon>Potamilus</taxon>
    </lineage>
</organism>
<proteinExistence type="predicted"/>
<name>A0AAE0TED5_9BIVA</name>
<dbReference type="InterPro" id="IPR029061">
    <property type="entry name" value="THDP-binding"/>
</dbReference>
<evidence type="ECO:0000256" key="2">
    <source>
        <dbReference type="ARBA" id="ARBA00023239"/>
    </source>
</evidence>
<dbReference type="EMBL" id="JAEAOA010000469">
    <property type="protein sequence ID" value="KAK3608862.1"/>
    <property type="molecule type" value="Genomic_DNA"/>
</dbReference>
<reference evidence="3" key="2">
    <citation type="journal article" date="2021" name="Genome Biol. Evol.">
        <title>Developing a high-quality reference genome for a parasitic bivalve with doubly uniparental inheritance (Bivalvia: Unionida).</title>
        <authorList>
            <person name="Smith C.H."/>
        </authorList>
    </citation>
    <scope>NUCLEOTIDE SEQUENCE</scope>
    <source>
        <strain evidence="3">CHS0354</strain>
        <tissue evidence="3">Mantle</tissue>
    </source>
</reference>
<sequence length="164" mass="17784">MTNPKNNITVIDGDGALLMRMGSMSSLGFYRPGGQPTASSDVDYAAIAAACSYPVVMKVSSADELKNALTECRNLNRLSFIYMPIVAASKEGLGRPTVKPRDILLLGDCNPLSLYRELCKKDFAYADILKEEHRLTNLYLHALKDGAGFVRTPTRTAPKAIGVA</sequence>
<gene>
    <name evidence="3" type="ORF">CHS0354_006903</name>
</gene>
<evidence type="ECO:0000313" key="3">
    <source>
        <dbReference type="EMBL" id="KAK3608862.1"/>
    </source>
</evidence>
<dbReference type="InterPro" id="IPR051818">
    <property type="entry name" value="TPP_dependent_decarboxylase"/>
</dbReference>
<dbReference type="PANTHER" id="PTHR42818:SF1">
    <property type="entry name" value="SULFOPYRUVATE DECARBOXYLASE"/>
    <property type="match status" value="1"/>
</dbReference>
<keyword evidence="1" id="KW-0210">Decarboxylase</keyword>
<dbReference type="PANTHER" id="PTHR42818">
    <property type="entry name" value="SULFOPYRUVATE DECARBOXYLASE SUBUNIT ALPHA"/>
    <property type="match status" value="1"/>
</dbReference>
<evidence type="ECO:0000256" key="1">
    <source>
        <dbReference type="ARBA" id="ARBA00022793"/>
    </source>
</evidence>
<dbReference type="AlphaFoldDB" id="A0AAE0TED5"/>